<dbReference type="Proteomes" id="UP000033881">
    <property type="component" value="Unassembled WGS sequence"/>
</dbReference>
<organism evidence="1 2">
    <name type="scientific">Candidatus Woesebacteria bacterium GW2011_GWB1_39_12</name>
    <dbReference type="NCBI Taxonomy" id="1618574"/>
    <lineage>
        <taxon>Bacteria</taxon>
        <taxon>Candidatus Woeseibacteriota</taxon>
    </lineage>
</organism>
<name>A0A0G0M6J3_9BACT</name>
<sequence length="75" mass="8774">MITWHDNINNSTAIVDGFELRVFAVPHLKNWGWTVRPDKEGCPVGRGFHIKSRAVSKERAIRFLHRYQSKEKGKR</sequence>
<evidence type="ECO:0000313" key="2">
    <source>
        <dbReference type="Proteomes" id="UP000033881"/>
    </source>
</evidence>
<proteinExistence type="predicted"/>
<accession>A0A0G0M6J3</accession>
<dbReference type="EMBL" id="LBWB01000033">
    <property type="protein sequence ID" value="KKQ98847.1"/>
    <property type="molecule type" value="Genomic_DNA"/>
</dbReference>
<protein>
    <submittedName>
        <fullName evidence="1">Uncharacterized protein</fullName>
    </submittedName>
</protein>
<comment type="caution">
    <text evidence="1">The sequence shown here is derived from an EMBL/GenBank/DDBJ whole genome shotgun (WGS) entry which is preliminary data.</text>
</comment>
<dbReference type="AlphaFoldDB" id="A0A0G0M6J3"/>
<evidence type="ECO:0000313" key="1">
    <source>
        <dbReference type="EMBL" id="KKQ98847.1"/>
    </source>
</evidence>
<gene>
    <name evidence="1" type="ORF">UT24_C0033G0002</name>
</gene>
<reference evidence="1 2" key="1">
    <citation type="journal article" date="2015" name="Nature">
        <title>rRNA introns, odd ribosomes, and small enigmatic genomes across a large radiation of phyla.</title>
        <authorList>
            <person name="Brown C.T."/>
            <person name="Hug L.A."/>
            <person name="Thomas B.C."/>
            <person name="Sharon I."/>
            <person name="Castelle C.J."/>
            <person name="Singh A."/>
            <person name="Wilkins M.J."/>
            <person name="Williams K.H."/>
            <person name="Banfield J.F."/>
        </authorList>
    </citation>
    <scope>NUCLEOTIDE SEQUENCE [LARGE SCALE GENOMIC DNA]</scope>
</reference>
<dbReference type="STRING" id="1618574.UT24_C0033G0002"/>